<evidence type="ECO:0000313" key="2">
    <source>
        <dbReference type="Proteomes" id="UP000295707"/>
    </source>
</evidence>
<dbReference type="EMBL" id="SMFX01000001">
    <property type="protein sequence ID" value="TCK19038.1"/>
    <property type="molecule type" value="Genomic_DNA"/>
</dbReference>
<gene>
    <name evidence="1" type="ORF">DFR30_2331</name>
</gene>
<evidence type="ECO:0008006" key="3">
    <source>
        <dbReference type="Google" id="ProtNLM"/>
    </source>
</evidence>
<dbReference type="RefSeq" id="WP_132973358.1">
    <property type="nucleotide sequence ID" value="NZ_SMFX01000001.1"/>
</dbReference>
<proteinExistence type="predicted"/>
<dbReference type="Proteomes" id="UP000295707">
    <property type="component" value="Unassembled WGS sequence"/>
</dbReference>
<reference evidence="1 2" key="1">
    <citation type="submission" date="2019-03" db="EMBL/GenBank/DDBJ databases">
        <title>Genomic Encyclopedia of Type Strains, Phase IV (KMG-IV): sequencing the most valuable type-strain genomes for metagenomic binning, comparative biology and taxonomic classification.</title>
        <authorList>
            <person name="Goeker M."/>
        </authorList>
    </citation>
    <scope>NUCLEOTIDE SEQUENCE [LARGE SCALE GENOMIC DNA]</scope>
    <source>
        <strain evidence="1 2">DSM 19610</strain>
    </source>
</reference>
<sequence length="383" mass="42855">MPTLPVKRGILSSAVWKLLEYAPLTAEASMDRLHYIASSIANWRVPVIRCTGTHPETGKAVAVIVADNQPSAEHFIRHMAGIDFRTEELGKVPVWKLPGFFTEHGSDTTMSIAHINSRLGHLLFTGKQLHVPECLGTRLTVPDHGEATSRARRSQASNLRRFHRNGLDWEVSRSLDEFDDFYHKMYVPFTLARHGDAATIRSYSRLRNYMLHGGIIWVLHNGRRISGDLFAESGDTLYWICTGTDHGHEEPVSLGATSAIYIFGVQYARQAGLGQLDLGVCRPSLRDGILAHKKRWGAELRPSTRCQHSLIIQWENWSEELAHFLWHTAPVIQDEDGLTGIVSVPDRSPEPEILQKELLGPGIRGLKILDGETTISVKNRTGV</sequence>
<protein>
    <recommendedName>
        <fullName evidence="3">Acetyltransferase (GNAT) family protein</fullName>
    </recommendedName>
</protein>
<name>A0A4R1HC77_9GAMM</name>
<dbReference type="SUPFAM" id="SSF55729">
    <property type="entry name" value="Acyl-CoA N-acyltransferases (Nat)"/>
    <property type="match status" value="1"/>
</dbReference>
<dbReference type="OrthoDB" id="597636at2"/>
<dbReference type="AlphaFoldDB" id="A0A4R1HC77"/>
<keyword evidence="2" id="KW-1185">Reference proteome</keyword>
<evidence type="ECO:0000313" key="1">
    <source>
        <dbReference type="EMBL" id="TCK19038.1"/>
    </source>
</evidence>
<accession>A0A4R1HC77</accession>
<dbReference type="Gene3D" id="3.40.630.30">
    <property type="match status" value="1"/>
</dbReference>
<dbReference type="InterPro" id="IPR016181">
    <property type="entry name" value="Acyl_CoA_acyltransferase"/>
</dbReference>
<comment type="caution">
    <text evidence="1">The sequence shown here is derived from an EMBL/GenBank/DDBJ whole genome shotgun (WGS) entry which is preliminary data.</text>
</comment>
<organism evidence="1 2">
    <name type="scientific">Thiogranum longum</name>
    <dbReference type="NCBI Taxonomy" id="1537524"/>
    <lineage>
        <taxon>Bacteria</taxon>
        <taxon>Pseudomonadati</taxon>
        <taxon>Pseudomonadota</taxon>
        <taxon>Gammaproteobacteria</taxon>
        <taxon>Chromatiales</taxon>
        <taxon>Ectothiorhodospiraceae</taxon>
        <taxon>Thiogranum</taxon>
    </lineage>
</organism>